<dbReference type="Pfam" id="PF00563">
    <property type="entry name" value="EAL"/>
    <property type="match status" value="1"/>
</dbReference>
<keyword evidence="4" id="KW-0973">c-di-GMP</keyword>
<dbReference type="KEGG" id="xfs:D934_08295"/>
<evidence type="ECO:0000256" key="4">
    <source>
        <dbReference type="ARBA" id="ARBA00022636"/>
    </source>
</evidence>
<evidence type="ECO:0000256" key="8">
    <source>
        <dbReference type="ARBA" id="ARBA00023136"/>
    </source>
</evidence>
<dbReference type="EMBL" id="CP006696">
    <property type="protein sequence ID" value="AIC10195.1"/>
    <property type="molecule type" value="Genomic_DNA"/>
</dbReference>
<evidence type="ECO:0000256" key="9">
    <source>
        <dbReference type="ARBA" id="ARBA00034290"/>
    </source>
</evidence>
<feature type="transmembrane region" description="Helical" evidence="10">
    <location>
        <begin position="248"/>
        <end position="269"/>
    </location>
</feature>
<dbReference type="InterPro" id="IPR035919">
    <property type="entry name" value="EAL_sf"/>
</dbReference>
<dbReference type="InterPro" id="IPR001633">
    <property type="entry name" value="EAL_dom"/>
</dbReference>
<evidence type="ECO:0000256" key="10">
    <source>
        <dbReference type="SAM" id="Phobius"/>
    </source>
</evidence>
<dbReference type="CDD" id="cd01948">
    <property type="entry name" value="EAL"/>
    <property type="match status" value="1"/>
</dbReference>
<keyword evidence="8 10" id="KW-0472">Membrane</keyword>
<dbReference type="GO" id="GO:0005886">
    <property type="term" value="C:plasma membrane"/>
    <property type="evidence" value="ECO:0007669"/>
    <property type="project" value="UniProtKB-SubCell"/>
</dbReference>
<keyword evidence="5 10" id="KW-0812">Transmembrane</keyword>
<dbReference type="PATRIC" id="fig|155920.8.peg.1928"/>
<proteinExistence type="predicted"/>
<evidence type="ECO:0000256" key="5">
    <source>
        <dbReference type="ARBA" id="ARBA00022692"/>
    </source>
</evidence>
<comment type="subcellular location">
    <subcellularLocation>
        <location evidence="1">Cell membrane</location>
        <topology evidence="1">Multi-pass membrane protein</topology>
    </subcellularLocation>
</comment>
<keyword evidence="6" id="KW-0378">Hydrolase</keyword>
<gene>
    <name evidence="12" type="ORF">D934_08295</name>
</gene>
<name>A0A060H4E5_XYLFS</name>
<dbReference type="PANTHER" id="PTHR33121:SF79">
    <property type="entry name" value="CYCLIC DI-GMP PHOSPHODIESTERASE PDED-RELATED"/>
    <property type="match status" value="1"/>
</dbReference>
<feature type="domain" description="EAL" evidence="11">
    <location>
        <begin position="272"/>
        <end position="524"/>
    </location>
</feature>
<dbReference type="SUPFAM" id="SSF141868">
    <property type="entry name" value="EAL domain-like"/>
    <property type="match status" value="1"/>
</dbReference>
<dbReference type="PROSITE" id="PS50883">
    <property type="entry name" value="EAL"/>
    <property type="match status" value="1"/>
</dbReference>
<dbReference type="InterPro" id="IPR024744">
    <property type="entry name" value="CSS-motif_dom"/>
</dbReference>
<dbReference type="Pfam" id="PF12792">
    <property type="entry name" value="CSS-motif"/>
    <property type="match status" value="1"/>
</dbReference>
<evidence type="ECO:0000259" key="11">
    <source>
        <dbReference type="PROSITE" id="PS50883"/>
    </source>
</evidence>
<accession>A0A060H4E5</accession>
<protein>
    <recommendedName>
        <fullName evidence="2">cyclic-guanylate-specific phosphodiesterase</fullName>
        <ecNumber evidence="2">3.1.4.52</ecNumber>
    </recommendedName>
</protein>
<dbReference type="SMART" id="SM00052">
    <property type="entry name" value="EAL"/>
    <property type="match status" value="1"/>
</dbReference>
<dbReference type="HOGENOM" id="CLU_000445_131_1_6"/>
<evidence type="ECO:0000256" key="3">
    <source>
        <dbReference type="ARBA" id="ARBA00022475"/>
    </source>
</evidence>
<dbReference type="InterPro" id="IPR050706">
    <property type="entry name" value="Cyclic-di-GMP_PDE-like"/>
</dbReference>
<dbReference type="PANTHER" id="PTHR33121">
    <property type="entry name" value="CYCLIC DI-GMP PHOSPHODIESTERASE PDEF"/>
    <property type="match status" value="1"/>
</dbReference>
<dbReference type="Proteomes" id="UP000027215">
    <property type="component" value="Chromosome"/>
</dbReference>
<evidence type="ECO:0000256" key="6">
    <source>
        <dbReference type="ARBA" id="ARBA00022801"/>
    </source>
</evidence>
<keyword evidence="7 10" id="KW-1133">Transmembrane helix</keyword>
<evidence type="ECO:0000256" key="1">
    <source>
        <dbReference type="ARBA" id="ARBA00004651"/>
    </source>
</evidence>
<evidence type="ECO:0000256" key="7">
    <source>
        <dbReference type="ARBA" id="ARBA00022989"/>
    </source>
</evidence>
<organism evidence="12 13">
    <name type="scientific">Xylella fastidiosa subsp. sandyi Ann-1</name>
    <dbReference type="NCBI Taxonomy" id="155920"/>
    <lineage>
        <taxon>Bacteria</taxon>
        <taxon>Pseudomonadati</taxon>
        <taxon>Pseudomonadota</taxon>
        <taxon>Gammaproteobacteria</taxon>
        <taxon>Lysobacterales</taxon>
        <taxon>Lysobacteraceae</taxon>
        <taxon>Xylella</taxon>
    </lineage>
</organism>
<keyword evidence="3" id="KW-1003">Cell membrane</keyword>
<evidence type="ECO:0000313" key="12">
    <source>
        <dbReference type="EMBL" id="AIC10195.1"/>
    </source>
</evidence>
<sequence length="530" mass="59390">MFSFRDSRLKRCWTLIVGATLCIACLSVSVALTDDYVWVTTQRHEQQRLRDLAQQMGQRVDRVVSESLLLLSDMDHAHLAPCSPEHIARMRALVLATRYITELDYAPTQKLSCTSWGPFDGAFKQTLTSDTRNDGLELVKRVSLPLNPEHRLLGLHHGDYHALMKLSTFMDFPIPPGVELALATMDGVLLLSTGSHVKELFGNPVNQPASDPSHDVVAARIQNPHHDWQIAVIEPIQQLVGAVHRKEWLAIPVALLVSLSVSGLAILYLRRRRAPLARLRQAIQRCEFFVYYQPIVSLSDGRCVGAEALVRWRQQDGTLILPDQFIPLAERSGLILPITDQVIAASMRELGPLLVADRSLHIAINVSVKDIESGRLLDVLALALQDTGLYRKQLWIEATERSFMDARAAREHILRLREAGYAVVIDDFGTGYSNLQYLQQLPLDALKIDKSFIDTVGRDVTNTAVASHIIDIAKELGMRTIAEGVEREEQLAYLRARGVDMAQGWLFSSPLSVAEFVDYLSYNRSMHPDD</sequence>
<dbReference type="EC" id="3.1.4.52" evidence="2"/>
<evidence type="ECO:0000313" key="13">
    <source>
        <dbReference type="Proteomes" id="UP000027215"/>
    </source>
</evidence>
<dbReference type="AlphaFoldDB" id="A0A060H4E5"/>
<dbReference type="Gene3D" id="3.20.20.450">
    <property type="entry name" value="EAL domain"/>
    <property type="match status" value="1"/>
</dbReference>
<evidence type="ECO:0000256" key="2">
    <source>
        <dbReference type="ARBA" id="ARBA00012282"/>
    </source>
</evidence>
<comment type="catalytic activity">
    <reaction evidence="9">
        <text>3',3'-c-di-GMP + H2O = 5'-phosphoguanylyl(3'-&gt;5')guanosine + H(+)</text>
        <dbReference type="Rhea" id="RHEA:24902"/>
        <dbReference type="ChEBI" id="CHEBI:15377"/>
        <dbReference type="ChEBI" id="CHEBI:15378"/>
        <dbReference type="ChEBI" id="CHEBI:58754"/>
        <dbReference type="ChEBI" id="CHEBI:58805"/>
        <dbReference type="EC" id="3.1.4.52"/>
    </reaction>
</comment>
<reference evidence="12 13" key="1">
    <citation type="submission" date="2013-08" db="EMBL/GenBank/DDBJ databases">
        <authorList>
            <person name="Stouthamer R."/>
            <person name="Nunney L."/>
        </authorList>
    </citation>
    <scope>NUCLEOTIDE SEQUENCE [LARGE SCALE GENOMIC DNA]</scope>
    <source>
        <strain evidence="13">ann-1</strain>
    </source>
</reference>
<dbReference type="GO" id="GO:0071111">
    <property type="term" value="F:cyclic-guanylate-specific phosphodiesterase activity"/>
    <property type="evidence" value="ECO:0007669"/>
    <property type="project" value="UniProtKB-EC"/>
</dbReference>